<dbReference type="Proteomes" id="UP001296104">
    <property type="component" value="Unassembled WGS sequence"/>
</dbReference>
<sequence length="184" mass="20727">MEGDKPVYINAQNLKRHCTYAQPRSTIRKLAAGYKKAGSQKEDAVCLHNFNDINYPIVVNGFVAFAGISWYLLWYESFLPTMRAVTCYQSREHQISLLMIESEILKQADDAGIPGGSILIFDNRESTAYIVKQDNEEGKKLDAKAVMEYLASRLARFKRPDGGVVFLDEIPKIPYGKISDRGLA</sequence>
<dbReference type="EMBL" id="CAVMBE010000011">
    <property type="protein sequence ID" value="CAK3903119.1"/>
    <property type="molecule type" value="Genomic_DNA"/>
</dbReference>
<keyword evidence="1" id="KW-0472">Membrane</keyword>
<dbReference type="AlphaFoldDB" id="A0AAI9E8M3"/>
<evidence type="ECO:0000313" key="3">
    <source>
        <dbReference type="Proteomes" id="UP001296104"/>
    </source>
</evidence>
<dbReference type="SUPFAM" id="SSF56801">
    <property type="entry name" value="Acetyl-CoA synthetase-like"/>
    <property type="match status" value="1"/>
</dbReference>
<keyword evidence="1" id="KW-0812">Transmembrane</keyword>
<dbReference type="Gene3D" id="3.30.300.30">
    <property type="match status" value="1"/>
</dbReference>
<keyword evidence="3" id="KW-1185">Reference proteome</keyword>
<evidence type="ECO:0000313" key="2">
    <source>
        <dbReference type="EMBL" id="CAK3903119.1"/>
    </source>
</evidence>
<dbReference type="InterPro" id="IPR045851">
    <property type="entry name" value="AMP-bd_C_sf"/>
</dbReference>
<accession>A0AAI9E8M3</accession>
<organism evidence="2 3">
    <name type="scientific">Lecanosticta acicola</name>
    <dbReference type="NCBI Taxonomy" id="111012"/>
    <lineage>
        <taxon>Eukaryota</taxon>
        <taxon>Fungi</taxon>
        <taxon>Dikarya</taxon>
        <taxon>Ascomycota</taxon>
        <taxon>Pezizomycotina</taxon>
        <taxon>Dothideomycetes</taxon>
        <taxon>Dothideomycetidae</taxon>
        <taxon>Mycosphaerellales</taxon>
        <taxon>Mycosphaerellaceae</taxon>
        <taxon>Lecanosticta</taxon>
    </lineage>
</organism>
<gene>
    <name evidence="2" type="ORF">LECACI_7A002495</name>
</gene>
<reference evidence="2" key="1">
    <citation type="submission" date="2023-11" db="EMBL/GenBank/DDBJ databases">
        <authorList>
            <person name="Alioto T."/>
            <person name="Alioto T."/>
            <person name="Gomez Garrido J."/>
        </authorList>
    </citation>
    <scope>NUCLEOTIDE SEQUENCE</scope>
</reference>
<keyword evidence="1" id="KW-1133">Transmembrane helix</keyword>
<protein>
    <submittedName>
        <fullName evidence="2">Uncharacterized protein</fullName>
    </submittedName>
</protein>
<feature type="transmembrane region" description="Helical" evidence="1">
    <location>
        <begin position="53"/>
        <end position="73"/>
    </location>
</feature>
<evidence type="ECO:0000256" key="1">
    <source>
        <dbReference type="SAM" id="Phobius"/>
    </source>
</evidence>
<name>A0AAI9E8M3_9PEZI</name>
<proteinExistence type="predicted"/>
<comment type="caution">
    <text evidence="2">The sequence shown here is derived from an EMBL/GenBank/DDBJ whole genome shotgun (WGS) entry which is preliminary data.</text>
</comment>